<evidence type="ECO:0000313" key="4">
    <source>
        <dbReference type="Proteomes" id="UP000678393"/>
    </source>
</evidence>
<feature type="region of interest" description="Disordered" evidence="1">
    <location>
        <begin position="242"/>
        <end position="265"/>
    </location>
</feature>
<protein>
    <submittedName>
        <fullName evidence="3">Uncharacterized protein</fullName>
    </submittedName>
</protein>
<keyword evidence="2" id="KW-1133">Transmembrane helix</keyword>
<dbReference type="Proteomes" id="UP000678393">
    <property type="component" value="Unassembled WGS sequence"/>
</dbReference>
<feature type="transmembrane region" description="Helical" evidence="2">
    <location>
        <begin position="151"/>
        <end position="171"/>
    </location>
</feature>
<dbReference type="EMBL" id="CAJHNH020000783">
    <property type="protein sequence ID" value="CAG5119853.1"/>
    <property type="molecule type" value="Genomic_DNA"/>
</dbReference>
<dbReference type="OrthoDB" id="6435476at2759"/>
<evidence type="ECO:0000256" key="2">
    <source>
        <dbReference type="SAM" id="Phobius"/>
    </source>
</evidence>
<evidence type="ECO:0000256" key="1">
    <source>
        <dbReference type="SAM" id="MobiDB-lite"/>
    </source>
</evidence>
<feature type="transmembrane region" description="Helical" evidence="2">
    <location>
        <begin position="62"/>
        <end position="87"/>
    </location>
</feature>
<evidence type="ECO:0000313" key="3">
    <source>
        <dbReference type="EMBL" id="CAG5119853.1"/>
    </source>
</evidence>
<feature type="transmembrane region" description="Helical" evidence="2">
    <location>
        <begin position="117"/>
        <end position="139"/>
    </location>
</feature>
<dbReference type="InterPro" id="IPR036259">
    <property type="entry name" value="MFS_trans_sf"/>
</dbReference>
<feature type="transmembrane region" description="Helical" evidence="2">
    <location>
        <begin position="94"/>
        <end position="111"/>
    </location>
</feature>
<comment type="caution">
    <text evidence="3">The sequence shown here is derived from an EMBL/GenBank/DDBJ whole genome shotgun (WGS) entry which is preliminary data.</text>
</comment>
<dbReference type="GO" id="GO:0008028">
    <property type="term" value="F:monocarboxylic acid transmembrane transporter activity"/>
    <property type="evidence" value="ECO:0007669"/>
    <property type="project" value="TreeGrafter"/>
</dbReference>
<keyword evidence="4" id="KW-1185">Reference proteome</keyword>
<dbReference type="PANTHER" id="PTHR11360">
    <property type="entry name" value="MONOCARBOXYLATE TRANSPORTER"/>
    <property type="match status" value="1"/>
</dbReference>
<gene>
    <name evidence="3" type="ORF">CUNI_LOCUS5411</name>
</gene>
<dbReference type="Pfam" id="PF07690">
    <property type="entry name" value="MFS_1"/>
    <property type="match status" value="1"/>
</dbReference>
<dbReference type="AlphaFoldDB" id="A0A8S3YSG9"/>
<dbReference type="Gene3D" id="1.20.1250.20">
    <property type="entry name" value="MFS general substrate transporter like domains"/>
    <property type="match status" value="1"/>
</dbReference>
<accession>A0A8S3YSG9</accession>
<organism evidence="3 4">
    <name type="scientific">Candidula unifasciata</name>
    <dbReference type="NCBI Taxonomy" id="100452"/>
    <lineage>
        <taxon>Eukaryota</taxon>
        <taxon>Metazoa</taxon>
        <taxon>Spiralia</taxon>
        <taxon>Lophotrochozoa</taxon>
        <taxon>Mollusca</taxon>
        <taxon>Gastropoda</taxon>
        <taxon>Heterobranchia</taxon>
        <taxon>Euthyneura</taxon>
        <taxon>Panpulmonata</taxon>
        <taxon>Eupulmonata</taxon>
        <taxon>Stylommatophora</taxon>
        <taxon>Helicina</taxon>
        <taxon>Helicoidea</taxon>
        <taxon>Geomitridae</taxon>
        <taxon>Candidula</taxon>
    </lineage>
</organism>
<dbReference type="InterPro" id="IPR011701">
    <property type="entry name" value="MFS"/>
</dbReference>
<reference evidence="3" key="1">
    <citation type="submission" date="2021-04" db="EMBL/GenBank/DDBJ databases">
        <authorList>
            <consortium name="Molecular Ecology Group"/>
        </authorList>
    </citation>
    <scope>NUCLEOTIDE SEQUENCE</scope>
</reference>
<sequence length="327" mass="36562">MADTKDIEKTSYRKKPPLPVDRGWAWCVMIGIYVIMLILVAFGRSLSIFLPDILDRYKEPAAVTTLAFGMSDICWSVTNIVMPVLLLPRFNVRTLVLTGAFCQCFGVIALAYSPNIIVFNCLFGVLGMAAALMIGPSMIHLGQYFKKRLSFASSVTHVGGSTSTVLVPRLAQFLKEMYGYQGAMLILGGVSFHCVAAAMLLWPVSMFDDTDHTKEVQDKSSENDIQPLLDINGVQMEFNIRPQEQDKKEEIDDASNNKETNGESRFLQVQDLNNVQIKQLNSTADLKTSKGDINRQLQFERNDDTKNSPAYPVDWGKVFKSYFAKNS</sequence>
<feature type="transmembrane region" description="Helical" evidence="2">
    <location>
        <begin position="183"/>
        <end position="204"/>
    </location>
</feature>
<feature type="transmembrane region" description="Helical" evidence="2">
    <location>
        <begin position="23"/>
        <end position="42"/>
    </location>
</feature>
<keyword evidence="2" id="KW-0472">Membrane</keyword>
<name>A0A8S3YSG9_9EUPU</name>
<dbReference type="InterPro" id="IPR050327">
    <property type="entry name" value="Proton-linked_MCT"/>
</dbReference>
<keyword evidence="2" id="KW-0812">Transmembrane</keyword>
<dbReference type="SUPFAM" id="SSF103473">
    <property type="entry name" value="MFS general substrate transporter"/>
    <property type="match status" value="1"/>
</dbReference>
<dbReference type="PANTHER" id="PTHR11360:SF303">
    <property type="entry name" value="MAJOR FACILITATOR SUPERFAMILY (MFS) PROFILE DOMAIN-CONTAINING PROTEIN"/>
    <property type="match status" value="1"/>
</dbReference>
<proteinExistence type="predicted"/>